<accession>A0AAN9PQI9</accession>
<evidence type="ECO:0000313" key="1">
    <source>
        <dbReference type="EMBL" id="KAK7306048.1"/>
    </source>
</evidence>
<organism evidence="1 2">
    <name type="scientific">Canavalia gladiata</name>
    <name type="common">Sword bean</name>
    <name type="synonym">Dolichos gladiatus</name>
    <dbReference type="NCBI Taxonomy" id="3824"/>
    <lineage>
        <taxon>Eukaryota</taxon>
        <taxon>Viridiplantae</taxon>
        <taxon>Streptophyta</taxon>
        <taxon>Embryophyta</taxon>
        <taxon>Tracheophyta</taxon>
        <taxon>Spermatophyta</taxon>
        <taxon>Magnoliopsida</taxon>
        <taxon>eudicotyledons</taxon>
        <taxon>Gunneridae</taxon>
        <taxon>Pentapetalae</taxon>
        <taxon>rosids</taxon>
        <taxon>fabids</taxon>
        <taxon>Fabales</taxon>
        <taxon>Fabaceae</taxon>
        <taxon>Papilionoideae</taxon>
        <taxon>50 kb inversion clade</taxon>
        <taxon>NPAAA clade</taxon>
        <taxon>indigoferoid/millettioid clade</taxon>
        <taxon>Phaseoleae</taxon>
        <taxon>Canavalia</taxon>
    </lineage>
</organism>
<sequence>MDGLLVSLGVSIFILLSSQTRLIRVTFLSLQGGTRHAHILVSVWQCIYFVLPVEEYTAFFRAHAFEDCQVELECLVVMQSDTCVDSLSHGGRLSCRGLSCTRLRLTDNESQPPRAVFIGSAPIAYGQFDILLATSIIFLMVTILEHETSEALIPGCHAIMRSCGDLSTIGSRTLTGVFRLSSKIIMLDWLV</sequence>
<gene>
    <name evidence="1" type="ORF">VNO77_43964</name>
</gene>
<dbReference type="EMBL" id="JAYMYQ010000011">
    <property type="protein sequence ID" value="KAK7306048.1"/>
    <property type="molecule type" value="Genomic_DNA"/>
</dbReference>
<evidence type="ECO:0000313" key="2">
    <source>
        <dbReference type="Proteomes" id="UP001367508"/>
    </source>
</evidence>
<comment type="caution">
    <text evidence="1">The sequence shown here is derived from an EMBL/GenBank/DDBJ whole genome shotgun (WGS) entry which is preliminary data.</text>
</comment>
<protein>
    <submittedName>
        <fullName evidence="1">Uncharacterized protein</fullName>
    </submittedName>
</protein>
<proteinExistence type="predicted"/>
<reference evidence="1 2" key="1">
    <citation type="submission" date="2024-01" db="EMBL/GenBank/DDBJ databases">
        <title>The genomes of 5 underutilized Papilionoideae crops provide insights into root nodulation and disease resistanc.</title>
        <authorList>
            <person name="Jiang F."/>
        </authorList>
    </citation>
    <scope>NUCLEOTIDE SEQUENCE [LARGE SCALE GENOMIC DNA]</scope>
    <source>
        <strain evidence="1">LVBAO_FW01</strain>
        <tissue evidence="1">Leaves</tissue>
    </source>
</reference>
<name>A0AAN9PQI9_CANGL</name>
<dbReference type="Proteomes" id="UP001367508">
    <property type="component" value="Unassembled WGS sequence"/>
</dbReference>
<keyword evidence="2" id="KW-1185">Reference proteome</keyword>
<dbReference type="AlphaFoldDB" id="A0AAN9PQI9"/>